<name>A0ABZ1HRR3_STRPH</name>
<dbReference type="EMBL" id="CP109135">
    <property type="protein sequence ID" value="WSD21286.1"/>
    <property type="molecule type" value="Genomic_DNA"/>
</dbReference>
<evidence type="ECO:0000256" key="2">
    <source>
        <dbReference type="SAM" id="Phobius"/>
    </source>
</evidence>
<protein>
    <submittedName>
        <fullName evidence="4">Uncharacterized protein</fullName>
    </submittedName>
</protein>
<reference evidence="4 5" key="1">
    <citation type="submission" date="2022-10" db="EMBL/GenBank/DDBJ databases">
        <title>The complete genomes of actinobacterial strains from the NBC collection.</title>
        <authorList>
            <person name="Joergensen T.S."/>
            <person name="Alvarez Arevalo M."/>
            <person name="Sterndorff E.B."/>
            <person name="Faurdal D."/>
            <person name="Vuksanovic O."/>
            <person name="Mourched A.-S."/>
            <person name="Charusanti P."/>
            <person name="Shaw S."/>
            <person name="Blin K."/>
            <person name="Weber T."/>
        </authorList>
    </citation>
    <scope>NUCLEOTIDE SEQUENCE [LARGE SCALE GENOMIC DNA]</scope>
    <source>
        <strain evidence="4 5">NBC 01752</strain>
    </source>
</reference>
<keyword evidence="2" id="KW-0812">Transmembrane</keyword>
<keyword evidence="5" id="KW-1185">Reference proteome</keyword>
<sequence>MTTYAPPSAGIAQQLRPFGQHPQRWERKRSRAVRGGHVCCGFGCAAGCEPVLIRELTGWGWIDWTIPADGSLPEQPHRVAVFTPIATRSQRISLRWLARRPAHRIRLGRVTVRPATAVVTALTLVAAVLALMNGVPFSVVLPAAALAPLLAEHLPDRLDPRAGESARIVEAEAGCRYLQRLAALHAGLVQAAVSSDCYEVRRAVEIGHHQLFDTADLLQRHDTRSVSSELIARERLMLQLAVQSRQIVTPTQGDAAASRHDRFGGQPPLGPYPPRPRQRPQSSAEHTTPVPPTKEETNMPQDGSEQPTGEVYLLFAHEAYYPAAAQEINTSVVAAASLLHPRVRQPDGARIHDRLTRGRRPGEIVPLATLTHELDGGTRWPEVGDWEAVTADLLQLIRDRECDALSLDLPDIARALVCSGPHSEIRVYDPTAGRHQAYGPAERIEVLVEVGRHLARVEAGCALWAGDGLPAVPDGPARLAATTMHWSAYSARTSASRSW</sequence>
<evidence type="ECO:0000313" key="3">
    <source>
        <dbReference type="EMBL" id="WSD11763.1"/>
    </source>
</evidence>
<gene>
    <name evidence="3" type="ORF">OHB35_00185</name>
    <name evidence="4" type="ORF">OHB35_53150</name>
</gene>
<evidence type="ECO:0000313" key="4">
    <source>
        <dbReference type="EMBL" id="WSD21286.1"/>
    </source>
</evidence>
<feature type="compositionally biased region" description="Polar residues" evidence="1">
    <location>
        <begin position="298"/>
        <end position="307"/>
    </location>
</feature>
<evidence type="ECO:0000313" key="5">
    <source>
        <dbReference type="Proteomes" id="UP001340816"/>
    </source>
</evidence>
<feature type="transmembrane region" description="Helical" evidence="2">
    <location>
        <begin position="110"/>
        <end position="132"/>
    </location>
</feature>
<keyword evidence="2" id="KW-0472">Membrane</keyword>
<evidence type="ECO:0000256" key="1">
    <source>
        <dbReference type="SAM" id="MobiDB-lite"/>
    </source>
</evidence>
<dbReference type="RefSeq" id="WP_326757348.1">
    <property type="nucleotide sequence ID" value="NZ_CP109135.1"/>
</dbReference>
<feature type="region of interest" description="Disordered" evidence="1">
    <location>
        <begin position="249"/>
        <end position="307"/>
    </location>
</feature>
<accession>A0ABZ1HRR3</accession>
<proteinExistence type="predicted"/>
<dbReference type="Proteomes" id="UP001340816">
    <property type="component" value="Chromosome"/>
</dbReference>
<dbReference type="EMBL" id="CP109135">
    <property type="protein sequence ID" value="WSD11763.1"/>
    <property type="molecule type" value="Genomic_DNA"/>
</dbReference>
<organism evidence="4 5">
    <name type="scientific">Streptomyces phaeochromogenes</name>
    <dbReference type="NCBI Taxonomy" id="1923"/>
    <lineage>
        <taxon>Bacteria</taxon>
        <taxon>Bacillati</taxon>
        <taxon>Actinomycetota</taxon>
        <taxon>Actinomycetes</taxon>
        <taxon>Kitasatosporales</taxon>
        <taxon>Streptomycetaceae</taxon>
        <taxon>Streptomyces</taxon>
        <taxon>Streptomyces phaeochromogenes group</taxon>
    </lineage>
</organism>
<keyword evidence="2" id="KW-1133">Transmembrane helix</keyword>